<dbReference type="InterPro" id="IPR001647">
    <property type="entry name" value="HTH_TetR"/>
</dbReference>
<organism evidence="6 7">
    <name type="scientific">Pseudoduganella namucuonensis</name>
    <dbReference type="NCBI Taxonomy" id="1035707"/>
    <lineage>
        <taxon>Bacteria</taxon>
        <taxon>Pseudomonadati</taxon>
        <taxon>Pseudomonadota</taxon>
        <taxon>Betaproteobacteria</taxon>
        <taxon>Burkholderiales</taxon>
        <taxon>Oxalobacteraceae</taxon>
        <taxon>Telluria group</taxon>
        <taxon>Pseudoduganella</taxon>
    </lineage>
</organism>
<dbReference type="PRINTS" id="PR00455">
    <property type="entry name" value="HTHTETR"/>
</dbReference>
<reference evidence="7" key="1">
    <citation type="submission" date="2016-10" db="EMBL/GenBank/DDBJ databases">
        <authorList>
            <person name="Varghese N."/>
            <person name="Submissions S."/>
        </authorList>
    </citation>
    <scope>NUCLEOTIDE SEQUENCE [LARGE SCALE GENOMIC DNA]</scope>
    <source>
        <strain evidence="7">CGMCC 1.11014</strain>
    </source>
</reference>
<protein>
    <submittedName>
        <fullName evidence="6">Transcriptional regulator, TetR family</fullName>
    </submittedName>
</protein>
<evidence type="ECO:0000256" key="1">
    <source>
        <dbReference type="ARBA" id="ARBA00023015"/>
    </source>
</evidence>
<evidence type="ECO:0000256" key="3">
    <source>
        <dbReference type="ARBA" id="ARBA00023163"/>
    </source>
</evidence>
<evidence type="ECO:0000313" key="7">
    <source>
        <dbReference type="Proteomes" id="UP000199391"/>
    </source>
</evidence>
<proteinExistence type="predicted"/>
<dbReference type="PANTHER" id="PTHR30055">
    <property type="entry name" value="HTH-TYPE TRANSCRIPTIONAL REGULATOR RUTR"/>
    <property type="match status" value="1"/>
</dbReference>
<dbReference type="PROSITE" id="PS50977">
    <property type="entry name" value="HTH_TETR_2"/>
    <property type="match status" value="1"/>
</dbReference>
<dbReference type="GO" id="GO:0003700">
    <property type="term" value="F:DNA-binding transcription factor activity"/>
    <property type="evidence" value="ECO:0007669"/>
    <property type="project" value="TreeGrafter"/>
</dbReference>
<feature type="DNA-binding region" description="H-T-H motif" evidence="4">
    <location>
        <begin position="37"/>
        <end position="56"/>
    </location>
</feature>
<dbReference type="Proteomes" id="UP000199391">
    <property type="component" value="Unassembled WGS sequence"/>
</dbReference>
<keyword evidence="1" id="KW-0805">Transcription regulation</keyword>
<dbReference type="AlphaFoldDB" id="A0A1I7LPN4"/>
<keyword evidence="7" id="KW-1185">Reference proteome</keyword>
<dbReference type="STRING" id="1035707.SAMN05216552_103443"/>
<keyword evidence="2 4" id="KW-0238">DNA-binding</keyword>
<dbReference type="EMBL" id="FPBO01000034">
    <property type="protein sequence ID" value="SFV11589.1"/>
    <property type="molecule type" value="Genomic_DNA"/>
</dbReference>
<keyword evidence="3" id="KW-0804">Transcription</keyword>
<dbReference type="Pfam" id="PF00440">
    <property type="entry name" value="TetR_N"/>
    <property type="match status" value="1"/>
</dbReference>
<dbReference type="InterPro" id="IPR050109">
    <property type="entry name" value="HTH-type_TetR-like_transc_reg"/>
</dbReference>
<dbReference type="GO" id="GO:0000976">
    <property type="term" value="F:transcription cis-regulatory region binding"/>
    <property type="evidence" value="ECO:0007669"/>
    <property type="project" value="TreeGrafter"/>
</dbReference>
<name>A0A1I7LPN4_9BURK</name>
<dbReference type="Gene3D" id="1.10.357.10">
    <property type="entry name" value="Tetracycline Repressor, domain 2"/>
    <property type="match status" value="1"/>
</dbReference>
<evidence type="ECO:0000259" key="5">
    <source>
        <dbReference type="PROSITE" id="PS50977"/>
    </source>
</evidence>
<evidence type="ECO:0000256" key="4">
    <source>
        <dbReference type="PROSITE-ProRule" id="PRU00335"/>
    </source>
</evidence>
<dbReference type="InterPro" id="IPR009057">
    <property type="entry name" value="Homeodomain-like_sf"/>
</dbReference>
<sequence length="207" mass="22535">MSRVTRLTREESRALTREKLLASAREVVAREGYESASVERIAEEAGFSKGAFYSNFNSKEEIILELLESHSLQDVKEITELLGDTKAPAGMIEIIGNWASQRASDPSWGLLALELFRRARRDATFGERHSNLFRAQWRGLGEILLTMFPADAAPADAETLGGIVFGLTYGSASSFKSGPGVGEMVKVVLSGLHGAHGKKRPAARKAV</sequence>
<feature type="domain" description="HTH tetR-type" evidence="5">
    <location>
        <begin position="14"/>
        <end position="74"/>
    </location>
</feature>
<dbReference type="SUPFAM" id="SSF46689">
    <property type="entry name" value="Homeodomain-like"/>
    <property type="match status" value="1"/>
</dbReference>
<evidence type="ECO:0000256" key="2">
    <source>
        <dbReference type="ARBA" id="ARBA00023125"/>
    </source>
</evidence>
<dbReference type="RefSeq" id="WP_218164940.1">
    <property type="nucleotide sequence ID" value="NZ_FPBO01000034.1"/>
</dbReference>
<evidence type="ECO:0000313" key="6">
    <source>
        <dbReference type="EMBL" id="SFV11589.1"/>
    </source>
</evidence>
<dbReference type="PANTHER" id="PTHR30055:SF234">
    <property type="entry name" value="HTH-TYPE TRANSCRIPTIONAL REGULATOR BETI"/>
    <property type="match status" value="1"/>
</dbReference>
<accession>A0A1I7LPN4</accession>
<gene>
    <name evidence="6" type="ORF">SAMN05216552_103443</name>
</gene>